<sequence length="51" mass="5928">PVANNVEICEKNPFVKQWMENLTQIFKQLIAEYSTEFSIDEINIALKKAVE</sequence>
<comment type="caution">
    <text evidence="1">The sequence shown here is derived from an EMBL/GenBank/DDBJ whole genome shotgun (WGS) entry which is preliminary data.</text>
</comment>
<organism evidence="1 2">
    <name type="scientific">Gigaspora margarita</name>
    <dbReference type="NCBI Taxonomy" id="4874"/>
    <lineage>
        <taxon>Eukaryota</taxon>
        <taxon>Fungi</taxon>
        <taxon>Fungi incertae sedis</taxon>
        <taxon>Mucoromycota</taxon>
        <taxon>Glomeromycotina</taxon>
        <taxon>Glomeromycetes</taxon>
        <taxon>Diversisporales</taxon>
        <taxon>Gigasporaceae</taxon>
        <taxon>Gigaspora</taxon>
    </lineage>
</organism>
<gene>
    <name evidence="1" type="ORF">GMARGA_LOCUS45783</name>
</gene>
<keyword evidence="2" id="KW-1185">Reference proteome</keyword>
<evidence type="ECO:0000313" key="1">
    <source>
        <dbReference type="EMBL" id="CAG8856962.1"/>
    </source>
</evidence>
<protein>
    <submittedName>
        <fullName evidence="1">11075_t:CDS:1</fullName>
    </submittedName>
</protein>
<dbReference type="Proteomes" id="UP000789901">
    <property type="component" value="Unassembled WGS sequence"/>
</dbReference>
<accession>A0ABN7XPJ3</accession>
<proteinExistence type="predicted"/>
<dbReference type="EMBL" id="CAJVQB010165790">
    <property type="protein sequence ID" value="CAG8856962.1"/>
    <property type="molecule type" value="Genomic_DNA"/>
</dbReference>
<name>A0ABN7XPJ3_GIGMA</name>
<feature type="non-terminal residue" evidence="1">
    <location>
        <position position="1"/>
    </location>
</feature>
<evidence type="ECO:0000313" key="2">
    <source>
        <dbReference type="Proteomes" id="UP000789901"/>
    </source>
</evidence>
<feature type="non-terminal residue" evidence="1">
    <location>
        <position position="51"/>
    </location>
</feature>
<reference evidence="1 2" key="1">
    <citation type="submission" date="2021-06" db="EMBL/GenBank/DDBJ databases">
        <authorList>
            <person name="Kallberg Y."/>
            <person name="Tangrot J."/>
            <person name="Rosling A."/>
        </authorList>
    </citation>
    <scope>NUCLEOTIDE SEQUENCE [LARGE SCALE GENOMIC DNA]</scope>
    <source>
        <strain evidence="1 2">120-4 pot B 10/14</strain>
    </source>
</reference>